<name>A0A9E8M247_9BACI</name>
<dbReference type="RefSeq" id="WP_275422033.1">
    <property type="nucleotide sequence ID" value="NZ_CP106877.1"/>
</dbReference>
<dbReference type="InterPro" id="IPR025321">
    <property type="entry name" value="DUF4227"/>
</dbReference>
<dbReference type="KEGG" id="fhl:OE105_06905"/>
<reference evidence="2" key="1">
    <citation type="submission" date="2022-09" db="EMBL/GenBank/DDBJ databases">
        <title>Complete Genomes of Fervidibacillus albus and Fervidibacillus halotolerans isolated from tidal flat sediments.</title>
        <authorList>
            <person name="Kwon K.K."/>
            <person name="Yang S.-H."/>
            <person name="Park M.J."/>
            <person name="Oh H.-M."/>
        </authorList>
    </citation>
    <scope>NUCLEOTIDE SEQUENCE</scope>
    <source>
        <strain evidence="2">MEBiC13594</strain>
    </source>
</reference>
<keyword evidence="3" id="KW-1185">Reference proteome</keyword>
<protein>
    <submittedName>
        <fullName evidence="2">YqzK family protein</fullName>
    </submittedName>
</protein>
<evidence type="ECO:0000313" key="2">
    <source>
        <dbReference type="EMBL" id="WAA13821.1"/>
    </source>
</evidence>
<keyword evidence="1" id="KW-0472">Membrane</keyword>
<keyword evidence="1" id="KW-0812">Transmembrane</keyword>
<dbReference type="EMBL" id="CP106877">
    <property type="protein sequence ID" value="WAA13821.1"/>
    <property type="molecule type" value="Genomic_DNA"/>
</dbReference>
<dbReference type="Proteomes" id="UP001164726">
    <property type="component" value="Chromosome"/>
</dbReference>
<sequence length="75" mass="9388">MKWLKFIWEMFKVFFLFTGFTILFYYAIMWLNEEYRIHNQNEEPRGKAVKVLSPKDDREDSRWLDRLILFYLNGE</sequence>
<organism evidence="2 3">
    <name type="scientific">Fervidibacillus halotolerans</name>
    <dbReference type="NCBI Taxonomy" id="2980027"/>
    <lineage>
        <taxon>Bacteria</taxon>
        <taxon>Bacillati</taxon>
        <taxon>Bacillota</taxon>
        <taxon>Bacilli</taxon>
        <taxon>Bacillales</taxon>
        <taxon>Bacillaceae</taxon>
        <taxon>Fervidibacillus</taxon>
    </lineage>
</organism>
<accession>A0A9E8M247</accession>
<evidence type="ECO:0000256" key="1">
    <source>
        <dbReference type="SAM" id="Phobius"/>
    </source>
</evidence>
<proteinExistence type="predicted"/>
<keyword evidence="1" id="KW-1133">Transmembrane helix</keyword>
<dbReference type="AlphaFoldDB" id="A0A9E8M247"/>
<dbReference type="Pfam" id="PF14004">
    <property type="entry name" value="DUF4227"/>
    <property type="match status" value="1"/>
</dbReference>
<feature type="transmembrane region" description="Helical" evidence="1">
    <location>
        <begin position="6"/>
        <end position="28"/>
    </location>
</feature>
<evidence type="ECO:0000313" key="3">
    <source>
        <dbReference type="Proteomes" id="UP001164726"/>
    </source>
</evidence>
<gene>
    <name evidence="2" type="ORF">OE105_06905</name>
</gene>